<evidence type="ECO:0000256" key="6">
    <source>
        <dbReference type="ARBA" id="ARBA00022448"/>
    </source>
</evidence>
<keyword evidence="9" id="KW-0816">Tricarboxylic acid cycle</keyword>
<evidence type="ECO:0000256" key="1">
    <source>
        <dbReference type="ARBA" id="ARBA00001971"/>
    </source>
</evidence>
<dbReference type="GO" id="GO:0046872">
    <property type="term" value="F:metal ion binding"/>
    <property type="evidence" value="ECO:0007669"/>
    <property type="project" value="UniProtKB-KW"/>
</dbReference>
<evidence type="ECO:0000256" key="17">
    <source>
        <dbReference type="SAM" id="Phobius"/>
    </source>
</evidence>
<dbReference type="InterPro" id="IPR000701">
    <property type="entry name" value="SuccDH_FuR_B_TM-su"/>
</dbReference>
<gene>
    <name evidence="18" type="primary">sdhD</name>
    <name evidence="18" type="ORF">EJ104_05200</name>
</gene>
<evidence type="ECO:0000256" key="11">
    <source>
        <dbReference type="ARBA" id="ARBA00022692"/>
    </source>
</evidence>
<dbReference type="InterPro" id="IPR014312">
    <property type="entry name" value="Succ_DH_anchor"/>
</dbReference>
<evidence type="ECO:0000313" key="19">
    <source>
        <dbReference type="Proteomes" id="UP000277766"/>
    </source>
</evidence>
<keyword evidence="11 17" id="KW-0812">Transmembrane</keyword>
<keyword evidence="10" id="KW-0349">Heme</keyword>
<keyword evidence="16 17" id="KW-0472">Membrane</keyword>
<evidence type="ECO:0000256" key="10">
    <source>
        <dbReference type="ARBA" id="ARBA00022617"/>
    </source>
</evidence>
<dbReference type="RefSeq" id="WP_126351703.1">
    <property type="nucleotide sequence ID" value="NZ_CP086380.1"/>
</dbReference>
<organism evidence="18 19">
    <name type="scientific">Deinococcus radiophilus</name>
    <dbReference type="NCBI Taxonomy" id="32062"/>
    <lineage>
        <taxon>Bacteria</taxon>
        <taxon>Thermotogati</taxon>
        <taxon>Deinococcota</taxon>
        <taxon>Deinococci</taxon>
        <taxon>Deinococcales</taxon>
        <taxon>Deinococcaceae</taxon>
        <taxon>Deinococcus</taxon>
    </lineage>
</organism>
<dbReference type="OrthoDB" id="67843at2"/>
<protein>
    <recommendedName>
        <fullName evidence="5">Succinate dehydrogenase hydrophobic membrane anchor subunit</fullName>
    </recommendedName>
</protein>
<dbReference type="AlphaFoldDB" id="A0A3S0JSY8"/>
<comment type="function">
    <text evidence="2">Membrane-anchoring subunit of succinate dehydrogenase (SDH).</text>
</comment>
<keyword evidence="14 17" id="KW-1133">Transmembrane helix</keyword>
<evidence type="ECO:0000256" key="9">
    <source>
        <dbReference type="ARBA" id="ARBA00022532"/>
    </source>
</evidence>
<accession>A0A3S0JSY8</accession>
<evidence type="ECO:0000256" key="5">
    <source>
        <dbReference type="ARBA" id="ARBA00019425"/>
    </source>
</evidence>
<evidence type="ECO:0000256" key="2">
    <source>
        <dbReference type="ARBA" id="ARBA00004050"/>
    </source>
</evidence>
<evidence type="ECO:0000256" key="12">
    <source>
        <dbReference type="ARBA" id="ARBA00022723"/>
    </source>
</evidence>
<comment type="pathway">
    <text evidence="4">Carbohydrate metabolism; tricarboxylic acid cycle.</text>
</comment>
<evidence type="ECO:0000256" key="13">
    <source>
        <dbReference type="ARBA" id="ARBA00022982"/>
    </source>
</evidence>
<comment type="cofactor">
    <cofactor evidence="1">
        <name>heme</name>
        <dbReference type="ChEBI" id="CHEBI:30413"/>
    </cofactor>
</comment>
<keyword evidence="12" id="KW-0479">Metal-binding</keyword>
<evidence type="ECO:0000256" key="16">
    <source>
        <dbReference type="ARBA" id="ARBA00023136"/>
    </source>
</evidence>
<dbReference type="UniPathway" id="UPA00223"/>
<keyword evidence="13" id="KW-0249">Electron transport</keyword>
<reference evidence="18 19" key="1">
    <citation type="submission" date="2018-12" db="EMBL/GenBank/DDBJ databases">
        <title>Deinococcus radiophilus ATCC 27603 genome sequencing and assembly.</title>
        <authorList>
            <person name="Maclea K.S."/>
            <person name="Maynard C.R."/>
        </authorList>
    </citation>
    <scope>NUCLEOTIDE SEQUENCE [LARGE SCALE GENOMIC DNA]</scope>
    <source>
        <strain evidence="18 19">ATCC 27603</strain>
    </source>
</reference>
<evidence type="ECO:0000256" key="8">
    <source>
        <dbReference type="ARBA" id="ARBA00022519"/>
    </source>
</evidence>
<dbReference type="EMBL" id="RXPE01000007">
    <property type="protein sequence ID" value="RTR28311.1"/>
    <property type="molecule type" value="Genomic_DNA"/>
</dbReference>
<proteinExistence type="predicted"/>
<keyword evidence="8" id="KW-0997">Cell inner membrane</keyword>
<name>A0A3S0JSY8_9DEIO</name>
<evidence type="ECO:0000256" key="14">
    <source>
        <dbReference type="ARBA" id="ARBA00022989"/>
    </source>
</evidence>
<keyword evidence="6" id="KW-0813">Transport</keyword>
<evidence type="ECO:0000313" key="18">
    <source>
        <dbReference type="EMBL" id="RTR28311.1"/>
    </source>
</evidence>
<keyword evidence="19" id="KW-1185">Reference proteome</keyword>
<dbReference type="PANTHER" id="PTHR38689:SF1">
    <property type="entry name" value="SUCCINATE DEHYDROGENASE HYDROPHOBIC MEMBRANE ANCHOR SUBUNIT"/>
    <property type="match status" value="1"/>
</dbReference>
<sequence>MIRARTFMDAKAQSHNNAELNWWIFMRVSGLILIFLVLGHIYMTFIQVSESDATYHAVVAKLSNPAWKLYDWLILTLTMLHGMNGARYVMEDYIRSNPNRAWIKMIVFSIAALIYALGTVGLFSI</sequence>
<dbReference type="NCBIfam" id="TIGR02968">
    <property type="entry name" value="succ_dehyd_anc"/>
    <property type="match status" value="1"/>
</dbReference>
<feature type="transmembrane region" description="Helical" evidence="17">
    <location>
        <begin position="20"/>
        <end position="42"/>
    </location>
</feature>
<dbReference type="GO" id="GO:0006099">
    <property type="term" value="P:tricarboxylic acid cycle"/>
    <property type="evidence" value="ECO:0007669"/>
    <property type="project" value="UniProtKB-UniPathway"/>
</dbReference>
<dbReference type="Gene3D" id="1.20.1300.10">
    <property type="entry name" value="Fumarate reductase/succinate dehydrogenase, transmembrane subunit"/>
    <property type="match status" value="1"/>
</dbReference>
<evidence type="ECO:0000256" key="4">
    <source>
        <dbReference type="ARBA" id="ARBA00005163"/>
    </source>
</evidence>
<dbReference type="GO" id="GO:0009055">
    <property type="term" value="F:electron transfer activity"/>
    <property type="evidence" value="ECO:0007669"/>
    <property type="project" value="TreeGrafter"/>
</dbReference>
<dbReference type="Proteomes" id="UP000277766">
    <property type="component" value="Unassembled WGS sequence"/>
</dbReference>
<dbReference type="InterPro" id="IPR034804">
    <property type="entry name" value="SQR/QFR_C/D"/>
</dbReference>
<dbReference type="GO" id="GO:0017004">
    <property type="term" value="P:cytochrome complex assembly"/>
    <property type="evidence" value="ECO:0007669"/>
    <property type="project" value="TreeGrafter"/>
</dbReference>
<feature type="transmembrane region" description="Helical" evidence="17">
    <location>
        <begin position="72"/>
        <end position="90"/>
    </location>
</feature>
<evidence type="ECO:0000256" key="7">
    <source>
        <dbReference type="ARBA" id="ARBA00022475"/>
    </source>
</evidence>
<dbReference type="SUPFAM" id="SSF81343">
    <property type="entry name" value="Fumarate reductase respiratory complex transmembrane subunits"/>
    <property type="match status" value="1"/>
</dbReference>
<dbReference type="GO" id="GO:0005886">
    <property type="term" value="C:plasma membrane"/>
    <property type="evidence" value="ECO:0007669"/>
    <property type="project" value="UniProtKB-SubCell"/>
</dbReference>
<keyword evidence="15" id="KW-0408">Iron</keyword>
<dbReference type="GO" id="GO:0020037">
    <property type="term" value="F:heme binding"/>
    <property type="evidence" value="ECO:0007669"/>
    <property type="project" value="InterPro"/>
</dbReference>
<feature type="transmembrane region" description="Helical" evidence="17">
    <location>
        <begin position="102"/>
        <end position="123"/>
    </location>
</feature>
<evidence type="ECO:0000256" key="3">
    <source>
        <dbReference type="ARBA" id="ARBA00004429"/>
    </source>
</evidence>
<dbReference type="CDD" id="cd03500">
    <property type="entry name" value="SQR_TypeA_SdhD_like"/>
    <property type="match status" value="1"/>
</dbReference>
<comment type="caution">
    <text evidence="18">The sequence shown here is derived from an EMBL/GenBank/DDBJ whole genome shotgun (WGS) entry which is preliminary data.</text>
</comment>
<dbReference type="Pfam" id="PF01127">
    <property type="entry name" value="Sdh_cyt"/>
    <property type="match status" value="1"/>
</dbReference>
<evidence type="ECO:0000256" key="15">
    <source>
        <dbReference type="ARBA" id="ARBA00023004"/>
    </source>
</evidence>
<comment type="subcellular location">
    <subcellularLocation>
        <location evidence="3">Cell inner membrane</location>
        <topology evidence="3">Multi-pass membrane protein</topology>
    </subcellularLocation>
</comment>
<dbReference type="PANTHER" id="PTHR38689">
    <property type="entry name" value="SUCCINATE DEHYDROGENASE HYDROPHOBIC MEMBRANE ANCHOR SUBUNIT"/>
    <property type="match status" value="1"/>
</dbReference>
<keyword evidence="7" id="KW-1003">Cell membrane</keyword>